<dbReference type="Proteomes" id="UP001066276">
    <property type="component" value="Chromosome 3_2"/>
</dbReference>
<dbReference type="EMBL" id="JANPWB010000006">
    <property type="protein sequence ID" value="KAJ1175114.1"/>
    <property type="molecule type" value="Genomic_DNA"/>
</dbReference>
<proteinExistence type="predicted"/>
<evidence type="ECO:0000313" key="1">
    <source>
        <dbReference type="EMBL" id="KAJ1175114.1"/>
    </source>
</evidence>
<dbReference type="AlphaFoldDB" id="A0AAV7TEX8"/>
<keyword evidence="2" id="KW-1185">Reference proteome</keyword>
<evidence type="ECO:0000313" key="2">
    <source>
        <dbReference type="Proteomes" id="UP001066276"/>
    </source>
</evidence>
<name>A0AAV7TEX8_PLEWA</name>
<accession>A0AAV7TEX8</accession>
<reference evidence="1" key="1">
    <citation type="journal article" date="2022" name="bioRxiv">
        <title>Sequencing and chromosome-scale assembly of the giantPleurodeles waltlgenome.</title>
        <authorList>
            <person name="Brown T."/>
            <person name="Elewa A."/>
            <person name="Iarovenko S."/>
            <person name="Subramanian E."/>
            <person name="Araus A.J."/>
            <person name="Petzold A."/>
            <person name="Susuki M."/>
            <person name="Suzuki K.-i.T."/>
            <person name="Hayashi T."/>
            <person name="Toyoda A."/>
            <person name="Oliveira C."/>
            <person name="Osipova E."/>
            <person name="Leigh N.D."/>
            <person name="Simon A."/>
            <person name="Yun M.H."/>
        </authorList>
    </citation>
    <scope>NUCLEOTIDE SEQUENCE</scope>
    <source>
        <strain evidence="1">20211129_DDA</strain>
        <tissue evidence="1">Liver</tissue>
    </source>
</reference>
<sequence>MAAGALDTVLTTRPKGGEFMVAKGSEVPQLRLASDKKDLKGPWPLKCHNCTLCYSDDCDKGEEFRVASTFEMLLLSCFGRRCKRAEMVADEIL</sequence>
<comment type="caution">
    <text evidence="1">The sequence shown here is derived from an EMBL/GenBank/DDBJ whole genome shotgun (WGS) entry which is preliminary data.</text>
</comment>
<protein>
    <submittedName>
        <fullName evidence="1">Uncharacterized protein</fullName>
    </submittedName>
</protein>
<gene>
    <name evidence="1" type="ORF">NDU88_000405</name>
</gene>
<organism evidence="1 2">
    <name type="scientific">Pleurodeles waltl</name>
    <name type="common">Iberian ribbed newt</name>
    <dbReference type="NCBI Taxonomy" id="8319"/>
    <lineage>
        <taxon>Eukaryota</taxon>
        <taxon>Metazoa</taxon>
        <taxon>Chordata</taxon>
        <taxon>Craniata</taxon>
        <taxon>Vertebrata</taxon>
        <taxon>Euteleostomi</taxon>
        <taxon>Amphibia</taxon>
        <taxon>Batrachia</taxon>
        <taxon>Caudata</taxon>
        <taxon>Salamandroidea</taxon>
        <taxon>Salamandridae</taxon>
        <taxon>Pleurodelinae</taxon>
        <taxon>Pleurodeles</taxon>
    </lineage>
</organism>